<comment type="caution">
    <text evidence="2">The sequence shown here is derived from an EMBL/GenBank/DDBJ whole genome shotgun (WGS) entry which is preliminary data.</text>
</comment>
<keyword evidence="3" id="KW-1185">Reference proteome</keyword>
<keyword evidence="1" id="KW-0732">Signal</keyword>
<sequence>MKTRKVGAAASALGLVASALTLVATAAPAQAGIGCRIDSLGGSVAVYEQPDTSSATIGSITSYSYGGQCGRTSGATYTVCGGGSTYYRVTVSGRTGYTPAACFDWSYY</sequence>
<evidence type="ECO:0000313" key="3">
    <source>
        <dbReference type="Proteomes" id="UP000256485"/>
    </source>
</evidence>
<accession>A0A3D9VCR7</accession>
<protein>
    <recommendedName>
        <fullName evidence="4">SH3 domain-containing protein</fullName>
    </recommendedName>
</protein>
<feature type="signal peptide" evidence="1">
    <location>
        <begin position="1"/>
        <end position="26"/>
    </location>
</feature>
<dbReference type="PROSITE" id="PS51257">
    <property type="entry name" value="PROKAR_LIPOPROTEIN"/>
    <property type="match status" value="1"/>
</dbReference>
<name>A0A3D9VCR7_THECX</name>
<reference evidence="2 3" key="1">
    <citation type="submission" date="2018-08" db="EMBL/GenBank/DDBJ databases">
        <title>Sequencing the genomes of 1000 actinobacteria strains.</title>
        <authorList>
            <person name="Klenk H.-P."/>
        </authorList>
    </citation>
    <scope>NUCLEOTIDE SEQUENCE [LARGE SCALE GENOMIC DNA]</scope>
    <source>
        <strain evidence="2 3">DSM 22891</strain>
    </source>
</reference>
<gene>
    <name evidence="2" type="ORF">DFJ64_1357</name>
</gene>
<dbReference type="Proteomes" id="UP000256485">
    <property type="component" value="Unassembled WGS sequence"/>
</dbReference>
<feature type="chain" id="PRO_5017733582" description="SH3 domain-containing protein" evidence="1">
    <location>
        <begin position="27"/>
        <end position="108"/>
    </location>
</feature>
<evidence type="ECO:0000313" key="2">
    <source>
        <dbReference type="EMBL" id="REF35964.1"/>
    </source>
</evidence>
<evidence type="ECO:0008006" key="4">
    <source>
        <dbReference type="Google" id="ProtNLM"/>
    </source>
</evidence>
<dbReference type="EMBL" id="QTUC01000001">
    <property type="protein sequence ID" value="REF35964.1"/>
    <property type="molecule type" value="Genomic_DNA"/>
</dbReference>
<dbReference type="AlphaFoldDB" id="A0A3D9VCR7"/>
<proteinExistence type="predicted"/>
<dbReference type="RefSeq" id="WP_115849662.1">
    <property type="nucleotide sequence ID" value="NZ_QTUC01000001.1"/>
</dbReference>
<evidence type="ECO:0000256" key="1">
    <source>
        <dbReference type="SAM" id="SignalP"/>
    </source>
</evidence>
<organism evidence="2 3">
    <name type="scientific">Thermasporomyces composti</name>
    <dbReference type="NCBI Taxonomy" id="696763"/>
    <lineage>
        <taxon>Bacteria</taxon>
        <taxon>Bacillati</taxon>
        <taxon>Actinomycetota</taxon>
        <taxon>Actinomycetes</taxon>
        <taxon>Propionibacteriales</taxon>
        <taxon>Nocardioidaceae</taxon>
        <taxon>Thermasporomyces</taxon>
    </lineage>
</organism>